<dbReference type="Proteomes" id="UP000017822">
    <property type="component" value="Unassembled WGS sequence"/>
</dbReference>
<comment type="caution">
    <text evidence="1">The sequence shown here is derived from an EMBL/GenBank/DDBJ whole genome shotgun (WGS) entry which is preliminary data.</text>
</comment>
<gene>
    <name evidence="1" type="ORF">F753_07015</name>
</gene>
<protein>
    <submittedName>
        <fullName evidence="1">Uncharacterized protein</fullName>
    </submittedName>
</protein>
<reference evidence="1 2" key="1">
    <citation type="submission" date="2013-07" db="EMBL/GenBank/DDBJ databases">
        <authorList>
            <person name="Schaap P.J."/>
            <person name="Mehboob F."/>
            <person name="Oosterkamp M.J."/>
            <person name="de Vos W.M."/>
            <person name="Stams A.J.M."/>
            <person name="Koehorst J.J."/>
        </authorList>
    </citation>
    <scope>NUCLEOTIDE SEQUENCE [LARGE SCALE GENOMIC DNA]</scope>
    <source>
        <strain evidence="1 2">AW-1</strain>
    </source>
</reference>
<evidence type="ECO:0000313" key="1">
    <source>
        <dbReference type="EMBL" id="ESR00244.1"/>
    </source>
</evidence>
<dbReference type="EMBL" id="AOFQ01000018">
    <property type="protein sequence ID" value="ESR00244.1"/>
    <property type="molecule type" value="Genomic_DNA"/>
</dbReference>
<dbReference type="AlphaFoldDB" id="V4QK46"/>
<sequence>MFNTFIGKGLRGQPLVSQAHSLADKAEKSTLIGPMNIRIGHPHPITLSGKTGGHVGRYRAFTHPPLVGHDHDDLANICQARFNQPLFMTAFIQLALFFLWAKLTGVATATICGCQGLGIKVRNRHREILIF</sequence>
<accession>V4QK46</accession>
<name>V4QK46_STUCH</name>
<proteinExistence type="predicted"/>
<evidence type="ECO:0000313" key="2">
    <source>
        <dbReference type="Proteomes" id="UP000017822"/>
    </source>
</evidence>
<organism evidence="1 2">
    <name type="scientific">Stutzerimonas chloritidismutans AW-1</name>
    <dbReference type="NCBI Taxonomy" id="1263865"/>
    <lineage>
        <taxon>Bacteria</taxon>
        <taxon>Pseudomonadati</taxon>
        <taxon>Pseudomonadota</taxon>
        <taxon>Gammaproteobacteria</taxon>
        <taxon>Pseudomonadales</taxon>
        <taxon>Pseudomonadaceae</taxon>
        <taxon>Stutzerimonas</taxon>
    </lineage>
</organism>